<dbReference type="HOGENOM" id="CLU_394262_0_0_3"/>
<dbReference type="InterPro" id="IPR055401">
    <property type="entry name" value="CEMIP_beta-hel_dom"/>
</dbReference>
<dbReference type="Proteomes" id="UP000017396">
    <property type="component" value="Chromosome"/>
</dbReference>
<proteinExistence type="predicted"/>
<dbReference type="AlphaFoldDB" id="U5QCS5"/>
<reference evidence="5 6" key="1">
    <citation type="journal article" date="2013" name="PLoS ONE">
        <title>Cultivation and Complete Genome Sequencing of Gloeobacter kilaueensis sp. nov., from a Lava Cave in Kilauea Caldera, Hawai'i.</title>
        <authorList>
            <person name="Saw J.H."/>
            <person name="Schatz M."/>
            <person name="Brown M.V."/>
            <person name="Kunkel D.D."/>
            <person name="Foster J.S."/>
            <person name="Shick H."/>
            <person name="Christensen S."/>
            <person name="Hou S."/>
            <person name="Wan X."/>
            <person name="Donachie S.P."/>
        </authorList>
    </citation>
    <scope>NUCLEOTIDE SEQUENCE [LARGE SCALE GENOMIC DNA]</scope>
    <source>
        <strain evidence="6">JS</strain>
    </source>
</reference>
<dbReference type="InterPro" id="IPR052387">
    <property type="entry name" value="Fibrocystin"/>
</dbReference>
<dbReference type="STRING" id="1183438.GKIL_0476"/>
<evidence type="ECO:0000313" key="6">
    <source>
        <dbReference type="Proteomes" id="UP000017396"/>
    </source>
</evidence>
<dbReference type="PANTHER" id="PTHR46769:SF2">
    <property type="entry name" value="FIBROCYSTIN-L ISOFORM 2 PRECURSOR-RELATED"/>
    <property type="match status" value="1"/>
</dbReference>
<dbReference type="PANTHER" id="PTHR46769">
    <property type="entry name" value="POLYCYSTIC KIDNEY AND HEPATIC DISEASE 1 (AUTOSOMAL RECESSIVE)-LIKE 1"/>
    <property type="match status" value="1"/>
</dbReference>
<evidence type="ECO:0000256" key="3">
    <source>
        <dbReference type="SAM" id="SignalP"/>
    </source>
</evidence>
<dbReference type="OrthoDB" id="7783360at2"/>
<protein>
    <recommendedName>
        <fullName evidence="4">G8 domain-containing protein</fullName>
    </recommendedName>
</protein>
<keyword evidence="2" id="KW-0325">Glycoprotein</keyword>
<dbReference type="Pfam" id="PF10162">
    <property type="entry name" value="G8"/>
    <property type="match status" value="1"/>
</dbReference>
<dbReference type="InterPro" id="IPR019316">
    <property type="entry name" value="G8_domain"/>
</dbReference>
<keyword evidence="6" id="KW-1185">Reference proteome</keyword>
<dbReference type="eggNOG" id="COG3794">
    <property type="taxonomic scope" value="Bacteria"/>
</dbReference>
<dbReference type="Pfam" id="PF24606">
    <property type="entry name" value="CEMIP_beta-hel"/>
    <property type="match status" value="1"/>
</dbReference>
<feature type="signal peptide" evidence="3">
    <location>
        <begin position="1"/>
        <end position="25"/>
    </location>
</feature>
<keyword evidence="1 3" id="KW-0732">Signal</keyword>
<feature type="chain" id="PRO_5004663577" description="G8 domain-containing protein" evidence="3">
    <location>
        <begin position="26"/>
        <end position="796"/>
    </location>
</feature>
<dbReference type="EMBL" id="CP003587">
    <property type="protein sequence ID" value="AGY56722.1"/>
    <property type="molecule type" value="Genomic_DNA"/>
</dbReference>
<evidence type="ECO:0000313" key="5">
    <source>
        <dbReference type="EMBL" id="AGY56722.1"/>
    </source>
</evidence>
<dbReference type="RefSeq" id="WP_023171749.1">
    <property type="nucleotide sequence ID" value="NC_022600.1"/>
</dbReference>
<dbReference type="SMART" id="SM01225">
    <property type="entry name" value="G8"/>
    <property type="match status" value="1"/>
</dbReference>
<name>U5QCS5_GLOK1</name>
<evidence type="ECO:0000256" key="1">
    <source>
        <dbReference type="ARBA" id="ARBA00022729"/>
    </source>
</evidence>
<accession>U5QCS5</accession>
<feature type="domain" description="G8" evidence="4">
    <location>
        <begin position="49"/>
        <end position="187"/>
    </location>
</feature>
<organism evidence="5 6">
    <name type="scientific">Gloeobacter kilaueensis (strain ATCC BAA-2537 / CCAP 1431/1 / ULC 316 / JS1)</name>
    <dbReference type="NCBI Taxonomy" id="1183438"/>
    <lineage>
        <taxon>Bacteria</taxon>
        <taxon>Bacillati</taxon>
        <taxon>Cyanobacteriota</taxon>
        <taxon>Cyanophyceae</taxon>
        <taxon>Gloeobacterales</taxon>
        <taxon>Gloeobacteraceae</taxon>
        <taxon>Gloeobacter</taxon>
    </lineage>
</organism>
<dbReference type="Gene3D" id="2.60.40.10">
    <property type="entry name" value="Immunoglobulins"/>
    <property type="match status" value="1"/>
</dbReference>
<dbReference type="PROSITE" id="PS51484">
    <property type="entry name" value="G8"/>
    <property type="match status" value="1"/>
</dbReference>
<dbReference type="KEGG" id="glj:GKIL_0476"/>
<evidence type="ECO:0000259" key="4">
    <source>
        <dbReference type="PROSITE" id="PS51484"/>
    </source>
</evidence>
<dbReference type="PROSITE" id="PS51257">
    <property type="entry name" value="PROKAR_LIPOPROTEIN"/>
    <property type="match status" value="1"/>
</dbReference>
<sequence length="796" mass="84168">MLLRASCWVPLALACFLSQTVSITAARAAASPSGRTVTAVASGSWTDTKVWGGSLPASGDNVVIPSSRSVTYNSNSQINLHTLSVFGSLKFSTQSSTYLGVGLLKIGDNATVDKTASCNGSEPTKATSGSLNIGLPGAPLPAGVTATIKLVAYSDFSSSDAPGIIVCGGRLDLHGQPLKKTWTRLSGNAVVGNTKVTVVDDISDWKVGDSIIVVGVNNGKSGFASDPSSLRYGGTTTEQRTISAISGKTITLSSALSYDHSGLSGYYPEVANLTRNIVVQSADTSSTAARGHTMYHAYSSGSIEYARFDGLGKEGNIGRYPIHLHMVNDTMRGFYITGNAVTNGGFKFITIHDTDYALVRDNVGYKTNAAGFFLEDGSEVYNLLDHNLAVNAFNGTAASKESLSYLSGEGFGFWWANGRNALINNQSAENDAFGYLFDIEPVTYYYDQTFSGPTALTAPVLNSTGSEVPTLVNSLPLLRFEGNSCHNEHRWCSQFYGGNWTLSRPGQIKKFTAWSIHYPFSIGSNGMLIDTVTSTNSNYGFEVMYEYALNNQQYTRDLTFKNMTISNTGNAMKTFASGPNVTFQNLNIQSAYAPDTFFTPPTGNYEISGSSVVISGFKQNYTGSYINPTSGSAGGSYSGPIIINDYYGPGQAAKVVYSDLVSSQKDGLSYAHDSKIGNNNVSVAHTTNATLNVANPIDDLPPSSAITNLGANPSQVQLGSGGSLTLRGFSIDNGTISSVTVNGVAASPLVSDYSQWQVTLNGLPAGSYTVTASARDAAGNVEANPHVLKLKLLAPK</sequence>
<evidence type="ECO:0000256" key="2">
    <source>
        <dbReference type="ARBA" id="ARBA00023180"/>
    </source>
</evidence>
<dbReference type="InterPro" id="IPR013783">
    <property type="entry name" value="Ig-like_fold"/>
</dbReference>
<gene>
    <name evidence="5" type="ORF">GKIL_0476</name>
</gene>